<keyword evidence="2" id="KW-1185">Reference proteome</keyword>
<dbReference type="RefSeq" id="WP_020933906.1">
    <property type="nucleotide sequence ID" value="NC_021915.1"/>
</dbReference>
<evidence type="ECO:0000313" key="1">
    <source>
        <dbReference type="EMBL" id="AGS33971.1"/>
    </source>
</evidence>
<sequence>MTHPINPDFETRCPYTFRPLQDPTATHSEHVDRELPEGWANSMTLCVALAGARASGKSLYVAVLIKLLKQFAEDLGGVVRAADQSTDERYATYYETPFFEEMGLLPSTPPAASSEAYQRDPLIYDLGTWPVGGERRRIFLVIRDVAGEDLENPPVDLADLEFFRHAHEVVYLFDPVTVPEIGNLLHGIVSTDSLGADPAEVLENLLRIIGPARPRMAVTLSKFDTLRSLEKRPESEWSAIMGNYGATFNRQLNPPYSGNDPQLLHDEVHSLLQRLDAQRMLNLLRFEQQEGLNIRYFATSSLGKPPHGSHLQRSGIAPFRVLDPLLWLFYDAGVMDGPLR</sequence>
<dbReference type="KEGG" id="cmd:B841_02440"/>
<proteinExistence type="predicted"/>
<dbReference type="EMBL" id="CP003924">
    <property type="protein sequence ID" value="AGS33971.1"/>
    <property type="molecule type" value="Genomic_DNA"/>
</dbReference>
<gene>
    <name evidence="1" type="ORF">B841_02440</name>
</gene>
<protein>
    <submittedName>
        <fullName evidence="1">Uncharacterized protein</fullName>
    </submittedName>
</protein>
<dbReference type="AlphaFoldDB" id="S5TGD8"/>
<name>S5TGD8_9CORY</name>
<organism evidence="1 2">
    <name type="scientific">Corynebacterium maris DSM 45190</name>
    <dbReference type="NCBI Taxonomy" id="1224163"/>
    <lineage>
        <taxon>Bacteria</taxon>
        <taxon>Bacillati</taxon>
        <taxon>Actinomycetota</taxon>
        <taxon>Actinomycetes</taxon>
        <taxon>Mycobacteriales</taxon>
        <taxon>Corynebacteriaceae</taxon>
        <taxon>Corynebacterium</taxon>
    </lineage>
</organism>
<dbReference type="HOGENOM" id="CLU_050655_0_0_11"/>
<dbReference type="Proteomes" id="UP000015388">
    <property type="component" value="Chromosome"/>
</dbReference>
<accession>S5TGD8</accession>
<reference evidence="1 2" key="1">
    <citation type="submission" date="2012-11" db="EMBL/GenBank/DDBJ databases">
        <title>The complete genome sequence of Corynebacterium maris Coryn-1 (=DSM 45190).</title>
        <authorList>
            <person name="Schaffert L."/>
            <person name="Albersmeier A."/>
            <person name="Kalinowski J."/>
            <person name="Ruckert C."/>
        </authorList>
    </citation>
    <scope>NUCLEOTIDE SEQUENCE [LARGE SCALE GENOMIC DNA]</scope>
    <source>
        <strain evidence="2">Coryn-1</strain>
    </source>
</reference>
<dbReference type="PATRIC" id="fig|1224163.3.peg.492"/>
<dbReference type="STRING" id="1224163.B841_02440"/>
<dbReference type="eggNOG" id="COG1100">
    <property type="taxonomic scope" value="Bacteria"/>
</dbReference>
<evidence type="ECO:0000313" key="2">
    <source>
        <dbReference type="Proteomes" id="UP000015388"/>
    </source>
</evidence>
<dbReference type="OrthoDB" id="143162at2"/>